<keyword evidence="3" id="KW-1185">Reference proteome</keyword>
<proteinExistence type="predicted"/>
<dbReference type="EMBL" id="REGN01007773">
    <property type="protein sequence ID" value="RNA05330.1"/>
    <property type="molecule type" value="Genomic_DNA"/>
</dbReference>
<evidence type="ECO:0000313" key="2">
    <source>
        <dbReference type="EMBL" id="RNA05330.1"/>
    </source>
</evidence>
<sequence>MDQDKNYVMQAPSNPHDPPFMSITYDGTIYQLLLMVQYDLINYYCWAAAKPGRSERGKKKAATLAARPAAKNLDRRVGRPNR</sequence>
<name>A0A3M7Q1P4_BRAPC</name>
<evidence type="ECO:0000313" key="3">
    <source>
        <dbReference type="Proteomes" id="UP000276133"/>
    </source>
</evidence>
<dbReference type="AlphaFoldDB" id="A0A3M7Q1P4"/>
<evidence type="ECO:0000256" key="1">
    <source>
        <dbReference type="SAM" id="MobiDB-lite"/>
    </source>
</evidence>
<feature type="region of interest" description="Disordered" evidence="1">
    <location>
        <begin position="53"/>
        <end position="82"/>
    </location>
</feature>
<comment type="caution">
    <text evidence="2">The sequence shown here is derived from an EMBL/GenBank/DDBJ whole genome shotgun (WGS) entry which is preliminary data.</text>
</comment>
<feature type="compositionally biased region" description="Low complexity" evidence="1">
    <location>
        <begin position="62"/>
        <end position="71"/>
    </location>
</feature>
<accession>A0A3M7Q1P4</accession>
<feature type="compositionally biased region" description="Basic and acidic residues" evidence="1">
    <location>
        <begin position="72"/>
        <end position="82"/>
    </location>
</feature>
<protein>
    <submittedName>
        <fullName evidence="2">Uncharacterized protein</fullName>
    </submittedName>
</protein>
<reference evidence="2 3" key="1">
    <citation type="journal article" date="2018" name="Sci. Rep.">
        <title>Genomic signatures of local adaptation to the degree of environmental predictability in rotifers.</title>
        <authorList>
            <person name="Franch-Gras L."/>
            <person name="Hahn C."/>
            <person name="Garcia-Roger E.M."/>
            <person name="Carmona M.J."/>
            <person name="Serra M."/>
            <person name="Gomez A."/>
        </authorList>
    </citation>
    <scope>NUCLEOTIDE SEQUENCE [LARGE SCALE GENOMIC DNA]</scope>
    <source>
        <strain evidence="2">HYR1</strain>
    </source>
</reference>
<dbReference type="Proteomes" id="UP000276133">
    <property type="component" value="Unassembled WGS sequence"/>
</dbReference>
<gene>
    <name evidence="2" type="ORF">BpHYR1_031817</name>
</gene>
<organism evidence="2 3">
    <name type="scientific">Brachionus plicatilis</name>
    <name type="common">Marine rotifer</name>
    <name type="synonym">Brachionus muelleri</name>
    <dbReference type="NCBI Taxonomy" id="10195"/>
    <lineage>
        <taxon>Eukaryota</taxon>
        <taxon>Metazoa</taxon>
        <taxon>Spiralia</taxon>
        <taxon>Gnathifera</taxon>
        <taxon>Rotifera</taxon>
        <taxon>Eurotatoria</taxon>
        <taxon>Monogononta</taxon>
        <taxon>Pseudotrocha</taxon>
        <taxon>Ploima</taxon>
        <taxon>Brachionidae</taxon>
        <taxon>Brachionus</taxon>
    </lineage>
</organism>